<sequence>MLMISLRPHASRSHRRLDSPSLSCSQVLRHLDLPTLSPPILQFWLLVLNLSGPATTWQPILEPAHPSTQPRSHSTPTSSLSLSLSNFVQMLVY</sequence>
<dbReference type="EMBL" id="OIVN01001570">
    <property type="protein sequence ID" value="SPC95472.1"/>
    <property type="molecule type" value="Genomic_DNA"/>
</dbReference>
<evidence type="ECO:0000313" key="2">
    <source>
        <dbReference type="EMBL" id="SPC95472.1"/>
    </source>
</evidence>
<protein>
    <submittedName>
        <fullName evidence="2">Uncharacterized protein</fullName>
    </submittedName>
</protein>
<feature type="region of interest" description="Disordered" evidence="1">
    <location>
        <begin position="61"/>
        <end position="80"/>
    </location>
</feature>
<gene>
    <name evidence="2" type="ORF">FSB_LOCUS23354</name>
</gene>
<dbReference type="AlphaFoldDB" id="A0A2N9G7C8"/>
<reference evidence="2" key="1">
    <citation type="submission" date="2018-02" db="EMBL/GenBank/DDBJ databases">
        <authorList>
            <person name="Cohen D.B."/>
            <person name="Kent A.D."/>
        </authorList>
    </citation>
    <scope>NUCLEOTIDE SEQUENCE</scope>
</reference>
<accession>A0A2N9G7C8</accession>
<name>A0A2N9G7C8_FAGSY</name>
<organism evidence="2">
    <name type="scientific">Fagus sylvatica</name>
    <name type="common">Beechnut</name>
    <dbReference type="NCBI Taxonomy" id="28930"/>
    <lineage>
        <taxon>Eukaryota</taxon>
        <taxon>Viridiplantae</taxon>
        <taxon>Streptophyta</taxon>
        <taxon>Embryophyta</taxon>
        <taxon>Tracheophyta</taxon>
        <taxon>Spermatophyta</taxon>
        <taxon>Magnoliopsida</taxon>
        <taxon>eudicotyledons</taxon>
        <taxon>Gunneridae</taxon>
        <taxon>Pentapetalae</taxon>
        <taxon>rosids</taxon>
        <taxon>fabids</taxon>
        <taxon>Fagales</taxon>
        <taxon>Fagaceae</taxon>
        <taxon>Fagus</taxon>
    </lineage>
</organism>
<evidence type="ECO:0000256" key="1">
    <source>
        <dbReference type="SAM" id="MobiDB-lite"/>
    </source>
</evidence>
<proteinExistence type="predicted"/>